<dbReference type="STRING" id="580166.AUP43_06075"/>
<evidence type="ECO:0000259" key="7">
    <source>
        <dbReference type="SMART" id="SM00839"/>
    </source>
</evidence>
<evidence type="ECO:0000256" key="3">
    <source>
        <dbReference type="ARBA" id="ARBA00023027"/>
    </source>
</evidence>
<evidence type="ECO:0000313" key="9">
    <source>
        <dbReference type="Proteomes" id="UP000076400"/>
    </source>
</evidence>
<proteinExistence type="inferred from homology"/>
<feature type="active site" description="Proton donor/acceptor" evidence="4">
    <location>
        <position position="80"/>
    </location>
</feature>
<evidence type="ECO:0000256" key="2">
    <source>
        <dbReference type="ARBA" id="ARBA00023002"/>
    </source>
</evidence>
<dbReference type="EMBL" id="LPXN01000090">
    <property type="protein sequence ID" value="KZD10289.1"/>
    <property type="molecule type" value="Genomic_DNA"/>
</dbReference>
<keyword evidence="9" id="KW-1185">Reference proteome</keyword>
<keyword evidence="5" id="KW-0547">Nucleotide-binding</keyword>
<dbReference type="Gene3D" id="3.40.50.720">
    <property type="entry name" value="NAD(P)-binding Rossmann-like Domain"/>
    <property type="match status" value="1"/>
</dbReference>
<dbReference type="PIRSF" id="PIRSF000188">
    <property type="entry name" value="Phe_leu_dh"/>
    <property type="match status" value="1"/>
</dbReference>
<sequence length="348" mass="36370">MPIFTAPDFDNHEQVVFCNDAETGLKAIIAIHDTTRGPSLGGCRMWPYASEAAAVTDALRLSRGMTYKSALAGLPLGGGKSVIIGDAKTQKSPALFRAFGRFVDSLGGRYIAAEDVGTGVADIEAMRQVTRHVAGTAGGSGDPSPVTAYGVFQGIRAAAKAKLGRDDLAGLRVAVQGLGHVGLDLARQLYEAGAALIVADIDLDRIARATTAYRAEAMPADRIHAADVDIFAPCALGAILNDATIPEIKAGIIAGAANNQLAEERHGAALMKRGILYAPDYAINAGGIINIHHESAGKYDRAAALRQVEGIYDTLLEIFARAAAEGIPTSDAADRVAETRFGKHRQAA</sequence>
<dbReference type="SUPFAM" id="SSF53223">
    <property type="entry name" value="Aminoacid dehydrogenase-like, N-terminal domain"/>
    <property type="match status" value="1"/>
</dbReference>
<comment type="caution">
    <text evidence="8">The sequence shown here is derived from an EMBL/GenBank/DDBJ whole genome shotgun (WGS) entry which is preliminary data.</text>
</comment>
<dbReference type="GO" id="GO:0006520">
    <property type="term" value="P:amino acid metabolic process"/>
    <property type="evidence" value="ECO:0007669"/>
    <property type="project" value="InterPro"/>
</dbReference>
<keyword evidence="2 6" id="KW-0560">Oxidoreductase</keyword>
<gene>
    <name evidence="8" type="ORF">AUP43_06075</name>
</gene>
<accession>A0A154W9T2</accession>
<reference evidence="8 9" key="1">
    <citation type="submission" date="2015-12" db="EMBL/GenBank/DDBJ databases">
        <title>Genome sequence of Oceanibaculum pacificum MCCC 1A02656.</title>
        <authorList>
            <person name="Lu L."/>
            <person name="Lai Q."/>
            <person name="Shao Z."/>
            <person name="Qian P."/>
        </authorList>
    </citation>
    <scope>NUCLEOTIDE SEQUENCE [LARGE SCALE GENOMIC DNA]</scope>
    <source>
        <strain evidence="8 9">MCCC 1A02656</strain>
    </source>
</reference>
<dbReference type="InterPro" id="IPR006095">
    <property type="entry name" value="Glu/Leu/Phe/Val/Trp_DH"/>
</dbReference>
<dbReference type="SMART" id="SM00839">
    <property type="entry name" value="ELFV_dehydrog"/>
    <property type="match status" value="1"/>
</dbReference>
<feature type="binding site" evidence="5">
    <location>
        <begin position="177"/>
        <end position="182"/>
    </location>
    <ligand>
        <name>NAD(+)</name>
        <dbReference type="ChEBI" id="CHEBI:57540"/>
    </ligand>
</feature>
<dbReference type="PRINTS" id="PR00082">
    <property type="entry name" value="GLFDHDRGNASE"/>
</dbReference>
<dbReference type="AlphaFoldDB" id="A0A154W9T2"/>
<dbReference type="FunFam" id="3.40.50.10860:FF:000010">
    <property type="entry name" value="Leucine dehydrogenase"/>
    <property type="match status" value="1"/>
</dbReference>
<dbReference type="Proteomes" id="UP000076400">
    <property type="component" value="Unassembled WGS sequence"/>
</dbReference>
<evidence type="ECO:0000256" key="4">
    <source>
        <dbReference type="PIRSR" id="PIRSR000188-1"/>
    </source>
</evidence>
<comment type="similarity">
    <text evidence="1 6">Belongs to the Glu/Leu/Phe/Val dehydrogenases family.</text>
</comment>
<dbReference type="OrthoDB" id="9803297at2"/>
<organism evidence="8 9">
    <name type="scientific">Oceanibaculum pacificum</name>
    <dbReference type="NCBI Taxonomy" id="580166"/>
    <lineage>
        <taxon>Bacteria</taxon>
        <taxon>Pseudomonadati</taxon>
        <taxon>Pseudomonadota</taxon>
        <taxon>Alphaproteobacteria</taxon>
        <taxon>Rhodospirillales</taxon>
        <taxon>Oceanibaculaceae</taxon>
        <taxon>Oceanibaculum</taxon>
    </lineage>
</organism>
<evidence type="ECO:0000313" key="8">
    <source>
        <dbReference type="EMBL" id="KZD10289.1"/>
    </source>
</evidence>
<protein>
    <submittedName>
        <fullName evidence="8">Amino acid dehydrogenase</fullName>
    </submittedName>
</protein>
<dbReference type="InterPro" id="IPR036291">
    <property type="entry name" value="NAD(P)-bd_dom_sf"/>
</dbReference>
<evidence type="ECO:0000256" key="1">
    <source>
        <dbReference type="ARBA" id="ARBA00006382"/>
    </source>
</evidence>
<dbReference type="SUPFAM" id="SSF51735">
    <property type="entry name" value="NAD(P)-binding Rossmann-fold domains"/>
    <property type="match status" value="1"/>
</dbReference>
<dbReference type="InterPro" id="IPR016211">
    <property type="entry name" value="Glu/Phe/Leu/Val/Trp_DH_bac/arc"/>
</dbReference>
<dbReference type="InterPro" id="IPR046346">
    <property type="entry name" value="Aminoacid_DH-like_N_sf"/>
</dbReference>
<dbReference type="InterPro" id="IPR006096">
    <property type="entry name" value="Glu/Leu/Phe/Val/Trp_DH_C"/>
</dbReference>
<dbReference type="PANTHER" id="PTHR42722">
    <property type="entry name" value="LEUCINE DEHYDROGENASE"/>
    <property type="match status" value="1"/>
</dbReference>
<feature type="domain" description="Glutamate/phenylalanine/leucine/valine/L-tryptophan dehydrogenase C-terminal" evidence="7">
    <location>
        <begin position="141"/>
        <end position="347"/>
    </location>
</feature>
<dbReference type="RefSeq" id="WP_067553824.1">
    <property type="nucleotide sequence ID" value="NZ_LPXN01000090.1"/>
</dbReference>
<dbReference type="Gene3D" id="3.40.50.10860">
    <property type="entry name" value="Leucine Dehydrogenase, chain A, domain 1"/>
    <property type="match status" value="1"/>
</dbReference>
<dbReference type="GO" id="GO:0000166">
    <property type="term" value="F:nucleotide binding"/>
    <property type="evidence" value="ECO:0007669"/>
    <property type="project" value="UniProtKB-KW"/>
</dbReference>
<dbReference type="Pfam" id="PF00208">
    <property type="entry name" value="ELFV_dehydrog"/>
    <property type="match status" value="2"/>
</dbReference>
<dbReference type="PANTHER" id="PTHR42722:SF1">
    <property type="entry name" value="VALINE DEHYDROGENASE"/>
    <property type="match status" value="1"/>
</dbReference>
<dbReference type="InterPro" id="IPR006097">
    <property type="entry name" value="Glu/Leu/Phe/Val/Trp_DH_dimer"/>
</dbReference>
<dbReference type="CDD" id="cd01075">
    <property type="entry name" value="NAD_bind_Leu_Phe_Val_DH"/>
    <property type="match status" value="1"/>
</dbReference>
<evidence type="ECO:0000256" key="5">
    <source>
        <dbReference type="PIRSR" id="PIRSR000188-2"/>
    </source>
</evidence>
<name>A0A154W9T2_9PROT</name>
<dbReference type="Pfam" id="PF02812">
    <property type="entry name" value="ELFV_dehydrog_N"/>
    <property type="match status" value="1"/>
</dbReference>
<evidence type="ECO:0000256" key="6">
    <source>
        <dbReference type="RuleBase" id="RU004417"/>
    </source>
</evidence>
<dbReference type="GO" id="GO:0016639">
    <property type="term" value="F:oxidoreductase activity, acting on the CH-NH2 group of donors, NAD or NADP as acceptor"/>
    <property type="evidence" value="ECO:0007669"/>
    <property type="project" value="InterPro"/>
</dbReference>
<keyword evidence="3 5" id="KW-0520">NAD</keyword>